<dbReference type="Pfam" id="PF06258">
    <property type="entry name" value="Mito_fiss_Elm1"/>
    <property type="match status" value="2"/>
</dbReference>
<evidence type="ECO:0000313" key="1">
    <source>
        <dbReference type="EMBL" id="PVU98129.1"/>
    </source>
</evidence>
<dbReference type="AlphaFoldDB" id="A0A2T9Z0N9"/>
<dbReference type="EMBL" id="MBFR01000003">
    <property type="protein sequence ID" value="PVU98129.1"/>
    <property type="molecule type" value="Genomic_DNA"/>
</dbReference>
<sequence>MQKYTKTCTFFPLIAKIKFNKLQTDFTRANLLILSSQFSTKAKRYLGGNLSFETWVLQTGNYETDQQAMSVAQELGVPIVVKMIKPTLINTTFQGSMGNLYAKYFGMSGLSTSDKMPKYVIAASNMAIPACLEIKQKSNKKSYVAFLGKPNCFLGKMDLIMMSLADKMLIRRLGPAIAARGNIFFSKLPIAVSKIHNQSAENQDSKAVNNNTIANFENEMPYSKLAKTNPDLINIYDATQENIDATNTKIQRKDKQIYLKFMNKADKILVTPESLITISSAISLKKPVYVINQEGTSKILRQYHHYLSSHGLVKRLYLGSNSLYSYMLDNPTQEADKFSITSVARPKSEAKFIDLKLEAQSIKRFAELILRNSGEKK</sequence>
<proteinExistence type="predicted"/>
<accession>A0A2T9Z0N9</accession>
<dbReference type="Proteomes" id="UP000245383">
    <property type="component" value="Unassembled WGS sequence"/>
</dbReference>
<organism evidence="1 2">
    <name type="scientific">Smittium simulii</name>
    <dbReference type="NCBI Taxonomy" id="133385"/>
    <lineage>
        <taxon>Eukaryota</taxon>
        <taxon>Fungi</taxon>
        <taxon>Fungi incertae sedis</taxon>
        <taxon>Zoopagomycota</taxon>
        <taxon>Kickxellomycotina</taxon>
        <taxon>Harpellomycetes</taxon>
        <taxon>Harpellales</taxon>
        <taxon>Legeriomycetaceae</taxon>
        <taxon>Smittium</taxon>
    </lineage>
</organism>
<protein>
    <submittedName>
        <fullName evidence="1">Uncharacterized protein</fullName>
    </submittedName>
</protein>
<dbReference type="InterPro" id="IPR009367">
    <property type="entry name" value="Elm1-like"/>
</dbReference>
<evidence type="ECO:0000313" key="2">
    <source>
        <dbReference type="Proteomes" id="UP000245383"/>
    </source>
</evidence>
<name>A0A2T9Z0N9_9FUNG</name>
<dbReference type="OrthoDB" id="1856981at2759"/>
<comment type="caution">
    <text evidence="1">The sequence shown here is derived from an EMBL/GenBank/DDBJ whole genome shotgun (WGS) entry which is preliminary data.</text>
</comment>
<gene>
    <name evidence="1" type="ORF">BB561_000121</name>
</gene>
<reference evidence="1 2" key="1">
    <citation type="journal article" date="2018" name="MBio">
        <title>Comparative Genomics Reveals the Core Gene Toolbox for the Fungus-Insect Symbiosis.</title>
        <authorList>
            <person name="Wang Y."/>
            <person name="Stata M."/>
            <person name="Wang W."/>
            <person name="Stajich J.E."/>
            <person name="White M.M."/>
            <person name="Moncalvo J.M."/>
        </authorList>
    </citation>
    <scope>NUCLEOTIDE SEQUENCE [LARGE SCALE GENOMIC DNA]</scope>
    <source>
        <strain evidence="1 2">SWE-8-4</strain>
    </source>
</reference>
<keyword evidence="2" id="KW-1185">Reference proteome</keyword>